<feature type="domain" description="Metallo-beta-lactamase" evidence="6">
    <location>
        <begin position="47"/>
        <end position="277"/>
    </location>
</feature>
<evidence type="ECO:0000313" key="7">
    <source>
        <dbReference type="EMBL" id="KAJ9619725.1"/>
    </source>
</evidence>
<comment type="caution">
    <text evidence="7">The sequence shown here is derived from an EMBL/GenBank/DDBJ whole genome shotgun (WGS) entry which is preliminary data.</text>
</comment>
<accession>A0AA38XS35</accession>
<keyword evidence="5" id="KW-0862">Zinc</keyword>
<evidence type="ECO:0000256" key="1">
    <source>
        <dbReference type="ARBA" id="ARBA00001947"/>
    </source>
</evidence>
<evidence type="ECO:0000256" key="5">
    <source>
        <dbReference type="ARBA" id="ARBA00022833"/>
    </source>
</evidence>
<dbReference type="InterPro" id="IPR051013">
    <property type="entry name" value="MBL_superfamily_lactonases"/>
</dbReference>
<keyword evidence="8" id="KW-1185">Reference proteome</keyword>
<dbReference type="SUPFAM" id="SSF56281">
    <property type="entry name" value="Metallo-hydrolase/oxidoreductase"/>
    <property type="match status" value="1"/>
</dbReference>
<dbReference type="SMART" id="SM00849">
    <property type="entry name" value="Lactamase_B"/>
    <property type="match status" value="1"/>
</dbReference>
<evidence type="ECO:0000256" key="3">
    <source>
        <dbReference type="ARBA" id="ARBA00022723"/>
    </source>
</evidence>
<dbReference type="Pfam" id="PF00753">
    <property type="entry name" value="Lactamase_B"/>
    <property type="match status" value="1"/>
</dbReference>
<evidence type="ECO:0000256" key="4">
    <source>
        <dbReference type="ARBA" id="ARBA00022801"/>
    </source>
</evidence>
<dbReference type="EMBL" id="JAPDRN010000130">
    <property type="protein sequence ID" value="KAJ9619725.1"/>
    <property type="molecule type" value="Genomic_DNA"/>
</dbReference>
<protein>
    <recommendedName>
        <fullName evidence="6">Metallo-beta-lactamase domain-containing protein</fullName>
    </recommendedName>
</protein>
<dbReference type="AlphaFoldDB" id="A0AA38XS35"/>
<dbReference type="GO" id="GO:0046872">
    <property type="term" value="F:metal ion binding"/>
    <property type="evidence" value="ECO:0007669"/>
    <property type="project" value="UniProtKB-KW"/>
</dbReference>
<organism evidence="7 8">
    <name type="scientific">Knufia peltigerae</name>
    <dbReference type="NCBI Taxonomy" id="1002370"/>
    <lineage>
        <taxon>Eukaryota</taxon>
        <taxon>Fungi</taxon>
        <taxon>Dikarya</taxon>
        <taxon>Ascomycota</taxon>
        <taxon>Pezizomycotina</taxon>
        <taxon>Eurotiomycetes</taxon>
        <taxon>Chaetothyriomycetidae</taxon>
        <taxon>Chaetothyriales</taxon>
        <taxon>Trichomeriaceae</taxon>
        <taxon>Knufia</taxon>
    </lineage>
</organism>
<keyword evidence="4" id="KW-0378">Hydrolase</keyword>
<dbReference type="Gene3D" id="3.60.15.10">
    <property type="entry name" value="Ribonuclease Z/Hydroxyacylglutathione hydrolase-like"/>
    <property type="match status" value="1"/>
</dbReference>
<keyword evidence="3" id="KW-0479">Metal-binding</keyword>
<dbReference type="GO" id="GO:0016787">
    <property type="term" value="F:hydrolase activity"/>
    <property type="evidence" value="ECO:0007669"/>
    <property type="project" value="UniProtKB-KW"/>
</dbReference>
<comment type="similarity">
    <text evidence="2">Belongs to the metallo-beta-lactamase superfamily.</text>
</comment>
<evidence type="ECO:0000313" key="8">
    <source>
        <dbReference type="Proteomes" id="UP001172681"/>
    </source>
</evidence>
<reference evidence="7" key="1">
    <citation type="submission" date="2022-10" db="EMBL/GenBank/DDBJ databases">
        <title>Culturing micro-colonial fungi from biological soil crusts in the Mojave desert and describing Neophaeococcomyces mojavensis, and introducing the new genera and species Taxawa tesnikishii.</title>
        <authorList>
            <person name="Kurbessoian T."/>
            <person name="Stajich J.E."/>
        </authorList>
    </citation>
    <scope>NUCLEOTIDE SEQUENCE</scope>
    <source>
        <strain evidence="7">TK_35</strain>
    </source>
</reference>
<dbReference type="PANTHER" id="PTHR42978:SF2">
    <property type="entry name" value="102 KBASES UNSTABLE REGION: FROM 1 TO 119443"/>
    <property type="match status" value="1"/>
</dbReference>
<dbReference type="PANTHER" id="PTHR42978">
    <property type="entry name" value="QUORUM-QUENCHING LACTONASE YTNP-RELATED-RELATED"/>
    <property type="match status" value="1"/>
</dbReference>
<proteinExistence type="inferred from homology"/>
<evidence type="ECO:0000256" key="2">
    <source>
        <dbReference type="ARBA" id="ARBA00007749"/>
    </source>
</evidence>
<name>A0AA38XS35_9EURO</name>
<dbReference type="InterPro" id="IPR036866">
    <property type="entry name" value="RibonucZ/Hydroxyglut_hydro"/>
</dbReference>
<dbReference type="Proteomes" id="UP001172681">
    <property type="component" value="Unassembled WGS sequence"/>
</dbReference>
<gene>
    <name evidence="7" type="ORF">H2204_012593</name>
</gene>
<sequence length="316" mass="34700">MTTSLPSPKDVVPVKVCALPTGWLCHPDRWLFEDGDVDEVNARQQYPDYSFLIQHHSGQNVLFDLGLRKDLQNVPRAIQAGFPIVNPQVPEDVVDLLSKGPVSPSSIHSVIFSHLHFDHVGDSTKFPYATLVARPGSKAASAPGFPVNPGSPFESAPIQHPHYRELSFEDDKWATPFGPFSRAHDFFGDGSFWLVDTPGHMPGHMGGLALSGPDEWVFMGGDCCHHRSLLVGSRPMSVTVGPAGLTCFHKDPDTAAQTIAKIRELEASAPVMVALAHDSYLVGRMPVYPQSINNLRMSTWKKDLDSVLSKDYGVRR</sequence>
<dbReference type="CDD" id="cd07730">
    <property type="entry name" value="metallo-hydrolase-like_MBL-fold"/>
    <property type="match status" value="1"/>
</dbReference>
<evidence type="ECO:0000259" key="6">
    <source>
        <dbReference type="SMART" id="SM00849"/>
    </source>
</evidence>
<dbReference type="InterPro" id="IPR001279">
    <property type="entry name" value="Metallo-B-lactamas"/>
</dbReference>
<comment type="cofactor">
    <cofactor evidence="1">
        <name>Zn(2+)</name>
        <dbReference type="ChEBI" id="CHEBI:29105"/>
    </cofactor>
</comment>